<dbReference type="AlphaFoldDB" id="X0SBC6"/>
<evidence type="ECO:0000313" key="1">
    <source>
        <dbReference type="EMBL" id="GAF78363.1"/>
    </source>
</evidence>
<feature type="non-terminal residue" evidence="1">
    <location>
        <position position="1"/>
    </location>
</feature>
<accession>X0SBC6</accession>
<dbReference type="EMBL" id="BARS01005766">
    <property type="protein sequence ID" value="GAF78363.1"/>
    <property type="molecule type" value="Genomic_DNA"/>
</dbReference>
<sequence>EQKQINPRLFKGLSETQMNAEMQLFTNSLGIESVTTPDFGEETELTIEDRKYLIENIPTTEYQKILDWYEHNFFGIKFETQFSCVHCRHTEKINIPLEQAFFF</sequence>
<protein>
    <submittedName>
        <fullName evidence="1">Uncharacterized protein</fullName>
    </submittedName>
</protein>
<name>X0SBC6_9ZZZZ</name>
<comment type="caution">
    <text evidence="1">The sequence shown here is derived from an EMBL/GenBank/DDBJ whole genome shotgun (WGS) entry which is preliminary data.</text>
</comment>
<gene>
    <name evidence="1" type="ORF">S01H1_11311</name>
</gene>
<proteinExistence type="predicted"/>
<reference evidence="1" key="1">
    <citation type="journal article" date="2014" name="Front. Microbiol.">
        <title>High frequency of phylogenetically diverse reductive dehalogenase-homologous genes in deep subseafloor sedimentary metagenomes.</title>
        <authorList>
            <person name="Kawai M."/>
            <person name="Futagami T."/>
            <person name="Toyoda A."/>
            <person name="Takaki Y."/>
            <person name="Nishi S."/>
            <person name="Hori S."/>
            <person name="Arai W."/>
            <person name="Tsubouchi T."/>
            <person name="Morono Y."/>
            <person name="Uchiyama I."/>
            <person name="Ito T."/>
            <person name="Fujiyama A."/>
            <person name="Inagaki F."/>
            <person name="Takami H."/>
        </authorList>
    </citation>
    <scope>NUCLEOTIDE SEQUENCE</scope>
    <source>
        <strain evidence="1">Expedition CK06-06</strain>
    </source>
</reference>
<organism evidence="1">
    <name type="scientific">marine sediment metagenome</name>
    <dbReference type="NCBI Taxonomy" id="412755"/>
    <lineage>
        <taxon>unclassified sequences</taxon>
        <taxon>metagenomes</taxon>
        <taxon>ecological metagenomes</taxon>
    </lineage>
</organism>